<proteinExistence type="inferred from homology"/>
<protein>
    <submittedName>
        <fullName evidence="7">C40 family peptidase</fullName>
    </submittedName>
</protein>
<dbReference type="InterPro" id="IPR000064">
    <property type="entry name" value="NLP_P60_dom"/>
</dbReference>
<evidence type="ECO:0000256" key="5">
    <source>
        <dbReference type="SAM" id="SignalP"/>
    </source>
</evidence>
<organism evidence="7 8">
    <name type="scientific">Catenulispora pinistramenti</name>
    <dbReference type="NCBI Taxonomy" id="2705254"/>
    <lineage>
        <taxon>Bacteria</taxon>
        <taxon>Bacillati</taxon>
        <taxon>Actinomycetota</taxon>
        <taxon>Actinomycetes</taxon>
        <taxon>Catenulisporales</taxon>
        <taxon>Catenulisporaceae</taxon>
        <taxon>Catenulispora</taxon>
    </lineage>
</organism>
<keyword evidence="5" id="KW-0732">Signal</keyword>
<evidence type="ECO:0000256" key="1">
    <source>
        <dbReference type="ARBA" id="ARBA00007074"/>
    </source>
</evidence>
<sequence>MPVKPAIAAAISAPLLAVAAVAAIAGAIITAPVSTTTSICTAGFNGGSPNTGNLSAARLGNAQIIAEVGISMGVPAPGEAIAIATALQESGLQNLNYGDRDSLGLFQQRPSQGWGSPAQILTPAYAARQFYSRLLQVPGWRSMSTTDAAQAVQHSGFPYAYAKWQDEAQALAAAFTGGANCTPQDSSGLAVAAATAKAAGYHIPAGVPAPIVTAISFALAQIGKPYIWGGTGPDGWDCSGLMMMAYRAAGIAIPRGSIAQSTVGIPVYDTNSLQPGDLLFVAGSDGTVTAPGHVGMYLGQGILVEAPHTGLHVQLSPLAGYWRENLVAIRRQLN</sequence>
<comment type="caution">
    <text evidence="7">The sequence shown here is derived from an EMBL/GenBank/DDBJ whole genome shotgun (WGS) entry which is preliminary data.</text>
</comment>
<dbReference type="RefSeq" id="WP_194893301.1">
    <property type="nucleotide sequence ID" value="NZ_JAAFYZ010000020.1"/>
</dbReference>
<name>A0ABS5KLI8_9ACTN</name>
<dbReference type="SUPFAM" id="SSF54001">
    <property type="entry name" value="Cysteine proteinases"/>
    <property type="match status" value="1"/>
</dbReference>
<dbReference type="Gene3D" id="3.90.1720.10">
    <property type="entry name" value="endopeptidase domain like (from Nostoc punctiforme)"/>
    <property type="match status" value="1"/>
</dbReference>
<keyword evidence="8" id="KW-1185">Reference proteome</keyword>
<dbReference type="InterPro" id="IPR038765">
    <property type="entry name" value="Papain-like_cys_pep_sf"/>
</dbReference>
<feature type="domain" description="NlpC/P60" evidence="6">
    <location>
        <begin position="208"/>
        <end position="333"/>
    </location>
</feature>
<dbReference type="PROSITE" id="PS51935">
    <property type="entry name" value="NLPC_P60"/>
    <property type="match status" value="1"/>
</dbReference>
<dbReference type="EMBL" id="JAAFYZ010000020">
    <property type="protein sequence ID" value="MBS2546904.1"/>
    <property type="molecule type" value="Genomic_DNA"/>
</dbReference>
<evidence type="ECO:0000256" key="4">
    <source>
        <dbReference type="ARBA" id="ARBA00022807"/>
    </source>
</evidence>
<evidence type="ECO:0000259" key="6">
    <source>
        <dbReference type="PROSITE" id="PS51935"/>
    </source>
</evidence>
<evidence type="ECO:0000256" key="2">
    <source>
        <dbReference type="ARBA" id="ARBA00022670"/>
    </source>
</evidence>
<dbReference type="PANTHER" id="PTHR47359">
    <property type="entry name" value="PEPTIDOGLYCAN DL-ENDOPEPTIDASE CWLO"/>
    <property type="match status" value="1"/>
</dbReference>
<feature type="chain" id="PRO_5046229007" evidence="5">
    <location>
        <begin position="20"/>
        <end position="334"/>
    </location>
</feature>
<gene>
    <name evidence="7" type="ORF">KGQ19_08475</name>
</gene>
<accession>A0ABS5KLI8</accession>
<dbReference type="InterPro" id="IPR051794">
    <property type="entry name" value="PG_Endopeptidase_C40"/>
</dbReference>
<evidence type="ECO:0000313" key="8">
    <source>
        <dbReference type="Proteomes" id="UP000730482"/>
    </source>
</evidence>
<dbReference type="Pfam" id="PF00877">
    <property type="entry name" value="NLPC_P60"/>
    <property type="match status" value="1"/>
</dbReference>
<dbReference type="Proteomes" id="UP000730482">
    <property type="component" value="Unassembled WGS sequence"/>
</dbReference>
<reference evidence="7 8" key="1">
    <citation type="submission" date="2020-02" db="EMBL/GenBank/DDBJ databases">
        <title>Acidophilic actinobacteria isolated from forest soil.</title>
        <authorList>
            <person name="Golinska P."/>
        </authorList>
    </citation>
    <scope>NUCLEOTIDE SEQUENCE [LARGE SCALE GENOMIC DNA]</scope>
    <source>
        <strain evidence="7 8">NL8</strain>
    </source>
</reference>
<evidence type="ECO:0000313" key="7">
    <source>
        <dbReference type="EMBL" id="MBS2546904.1"/>
    </source>
</evidence>
<evidence type="ECO:0000256" key="3">
    <source>
        <dbReference type="ARBA" id="ARBA00022801"/>
    </source>
</evidence>
<keyword evidence="3" id="KW-0378">Hydrolase</keyword>
<keyword evidence="2" id="KW-0645">Protease</keyword>
<keyword evidence="4" id="KW-0788">Thiol protease</keyword>
<comment type="similarity">
    <text evidence="1">Belongs to the peptidase C40 family.</text>
</comment>
<dbReference type="PANTHER" id="PTHR47359:SF3">
    <property type="entry name" value="NLP_P60 DOMAIN-CONTAINING PROTEIN-RELATED"/>
    <property type="match status" value="1"/>
</dbReference>
<feature type="signal peptide" evidence="5">
    <location>
        <begin position="1"/>
        <end position="19"/>
    </location>
</feature>